<evidence type="ECO:0000313" key="1">
    <source>
        <dbReference type="EnsemblPlants" id="Solyc07g041515.1.1"/>
    </source>
</evidence>
<proteinExistence type="predicted"/>
<reference evidence="1" key="2">
    <citation type="submission" date="2019-01" db="UniProtKB">
        <authorList>
            <consortium name="EnsemblPlants"/>
        </authorList>
    </citation>
    <scope>IDENTIFICATION</scope>
    <source>
        <strain evidence="1">cv. Heinz 1706</strain>
    </source>
</reference>
<evidence type="ECO:0000313" key="2">
    <source>
        <dbReference type="Proteomes" id="UP000004994"/>
    </source>
</evidence>
<dbReference type="InParanoid" id="A0A3Q7H8X9"/>
<name>A0A3Q7H8X9_SOLLC</name>
<sequence>MKRQWMILNIRILVNPFDDLEIDAFRIVKNMTIVGIWHSIPSNFSEISSILRNEIGQWLLKCRRPFFLVIRNDEVFNAKIVEDI</sequence>
<dbReference type="AlphaFoldDB" id="A0A3Q7H8X9"/>
<dbReference type="EnsemblPlants" id="Solyc07g041515.1.1">
    <property type="protein sequence ID" value="Solyc07g041515.1.1"/>
    <property type="gene ID" value="Solyc07g041515.1"/>
</dbReference>
<organism evidence="1">
    <name type="scientific">Solanum lycopersicum</name>
    <name type="common">Tomato</name>
    <name type="synonym">Lycopersicon esculentum</name>
    <dbReference type="NCBI Taxonomy" id="4081"/>
    <lineage>
        <taxon>Eukaryota</taxon>
        <taxon>Viridiplantae</taxon>
        <taxon>Streptophyta</taxon>
        <taxon>Embryophyta</taxon>
        <taxon>Tracheophyta</taxon>
        <taxon>Spermatophyta</taxon>
        <taxon>Magnoliopsida</taxon>
        <taxon>eudicotyledons</taxon>
        <taxon>Gunneridae</taxon>
        <taxon>Pentapetalae</taxon>
        <taxon>asterids</taxon>
        <taxon>lamiids</taxon>
        <taxon>Solanales</taxon>
        <taxon>Solanaceae</taxon>
        <taxon>Solanoideae</taxon>
        <taxon>Solaneae</taxon>
        <taxon>Solanum</taxon>
        <taxon>Solanum subgen. Lycopersicon</taxon>
    </lineage>
</organism>
<dbReference type="Gramene" id="Solyc07g041515.1.1">
    <property type="protein sequence ID" value="Solyc07g041515.1.1"/>
    <property type="gene ID" value="Solyc07g041515.1"/>
</dbReference>
<protein>
    <submittedName>
        <fullName evidence="1">Uncharacterized protein</fullName>
    </submittedName>
</protein>
<keyword evidence="2" id="KW-1185">Reference proteome</keyword>
<dbReference type="Proteomes" id="UP000004994">
    <property type="component" value="Chromosome 7"/>
</dbReference>
<reference evidence="1" key="1">
    <citation type="journal article" date="2012" name="Nature">
        <title>The tomato genome sequence provides insights into fleshy fruit evolution.</title>
        <authorList>
            <consortium name="Tomato Genome Consortium"/>
        </authorList>
    </citation>
    <scope>NUCLEOTIDE SEQUENCE [LARGE SCALE GENOMIC DNA]</scope>
    <source>
        <strain evidence="1">cv. Heinz 1706</strain>
    </source>
</reference>
<accession>A0A3Q7H8X9</accession>